<organism evidence="2 3">
    <name type="scientific">Rubroshorea leprosula</name>
    <dbReference type="NCBI Taxonomy" id="152421"/>
    <lineage>
        <taxon>Eukaryota</taxon>
        <taxon>Viridiplantae</taxon>
        <taxon>Streptophyta</taxon>
        <taxon>Embryophyta</taxon>
        <taxon>Tracheophyta</taxon>
        <taxon>Spermatophyta</taxon>
        <taxon>Magnoliopsida</taxon>
        <taxon>eudicotyledons</taxon>
        <taxon>Gunneridae</taxon>
        <taxon>Pentapetalae</taxon>
        <taxon>rosids</taxon>
        <taxon>malvids</taxon>
        <taxon>Malvales</taxon>
        <taxon>Dipterocarpaceae</taxon>
        <taxon>Rubroshorea</taxon>
    </lineage>
</organism>
<keyword evidence="3" id="KW-1185">Reference proteome</keyword>
<feature type="compositionally biased region" description="Basic and acidic residues" evidence="1">
    <location>
        <begin position="8"/>
        <end position="39"/>
    </location>
</feature>
<comment type="caution">
    <text evidence="2">The sequence shown here is derived from an EMBL/GenBank/DDBJ whole genome shotgun (WGS) entry which is preliminary data.</text>
</comment>
<dbReference type="EMBL" id="BPVZ01000652">
    <property type="protein sequence ID" value="GKV52279.1"/>
    <property type="molecule type" value="Genomic_DNA"/>
</dbReference>
<accession>A0AAV5MRS5</accession>
<reference evidence="2 3" key="1">
    <citation type="journal article" date="2021" name="Commun. Biol.">
        <title>The genome of Shorea leprosula (Dipterocarpaceae) highlights the ecological relevance of drought in aseasonal tropical rainforests.</title>
        <authorList>
            <person name="Ng K.K.S."/>
            <person name="Kobayashi M.J."/>
            <person name="Fawcett J.A."/>
            <person name="Hatakeyama M."/>
            <person name="Paape T."/>
            <person name="Ng C.H."/>
            <person name="Ang C.C."/>
            <person name="Tnah L.H."/>
            <person name="Lee C.T."/>
            <person name="Nishiyama T."/>
            <person name="Sese J."/>
            <person name="O'Brien M.J."/>
            <person name="Copetti D."/>
            <person name="Mohd Noor M.I."/>
            <person name="Ong R.C."/>
            <person name="Putra M."/>
            <person name="Sireger I.Z."/>
            <person name="Indrioko S."/>
            <person name="Kosugi Y."/>
            <person name="Izuno A."/>
            <person name="Isagi Y."/>
            <person name="Lee S.L."/>
            <person name="Shimizu K.K."/>
        </authorList>
    </citation>
    <scope>NUCLEOTIDE SEQUENCE [LARGE SCALE GENOMIC DNA]</scope>
    <source>
        <strain evidence="2">214</strain>
    </source>
</reference>
<evidence type="ECO:0000256" key="1">
    <source>
        <dbReference type="SAM" id="MobiDB-lite"/>
    </source>
</evidence>
<proteinExistence type="predicted"/>
<sequence length="55" mass="6617">MLNQETMAKLEKMRDSYEESKRENEKRLEELEKENEKLKSRVTAIETDKSKDAKK</sequence>
<dbReference type="AlphaFoldDB" id="A0AAV5MRS5"/>
<dbReference type="Proteomes" id="UP001054252">
    <property type="component" value="Unassembled WGS sequence"/>
</dbReference>
<evidence type="ECO:0000313" key="2">
    <source>
        <dbReference type="EMBL" id="GKV52279.1"/>
    </source>
</evidence>
<gene>
    <name evidence="2" type="ORF">SLEP1_g58867</name>
</gene>
<feature type="region of interest" description="Disordered" evidence="1">
    <location>
        <begin position="1"/>
        <end position="55"/>
    </location>
</feature>
<feature type="compositionally biased region" description="Basic and acidic residues" evidence="1">
    <location>
        <begin position="46"/>
        <end position="55"/>
    </location>
</feature>
<protein>
    <submittedName>
        <fullName evidence="2">Uncharacterized protein</fullName>
    </submittedName>
</protein>
<evidence type="ECO:0000313" key="3">
    <source>
        <dbReference type="Proteomes" id="UP001054252"/>
    </source>
</evidence>
<name>A0AAV5MRS5_9ROSI</name>